<dbReference type="RefSeq" id="YP_956845.1">
    <property type="nucleotide sequence ID" value="NC_008730.1"/>
</dbReference>
<dbReference type="Proteomes" id="UP000152374">
    <property type="component" value="Genome"/>
</dbReference>
<protein>
    <recommendedName>
        <fullName evidence="3">P4 protein</fullName>
    </recommendedName>
</protein>
<sequence length="1171" mass="134368">MDQEQLLKYLLSQTIEERTQKIEQWQKEMESAGYTIEYLTQAAASLRIKSSIEKTKQKLVNESAKLWQGSLITKTVTPSYLFLGLSECSGVIKTQLDLKNIDFNSLKLNFSGFAKYWILTLDFEDTVVYNHDNKKVLIGKSKNVLNIQIDDVKFQLQIKNNFPSLVDDSPSYFPNNCNFDRLLRIYQSNKHVILELCNFIVNDETGKIVMQPESVKFIGDTSYFGTSSNLIFNCTDGYLGIDNLDLRNYFCHAVAMINLEKLKSNFESLEMKKLSNSKETVSNLHQLILNSMISISSLEKDVARVKMLKMNLSYTKSISLYIPSHKVFVNKYKHDLFEGELSTKYLGWNYIYGERDRTLIPIVCDIKSKLKLDSPHFNSSPTAFILSEDFGTPDNMFILNVIDNEGNVKKVICEAIFSLKYKSFNYIHTKAFDVGTYYQSDIYFFGHSEIELYDDDPQLRVLSLVSEKEGKLFHLIKGIATLVLSFKILSDNIEYLGNISPYYKAEFSYNGAPLKVEGKLSLSEDYDGTQVKKCLISDEYILNDDVKCLFSSHICDGMQSKSKSYYNGKQWPGVRSRIHDNDEYQNLIQAHRHNLSAHGPFRAYNNYSDILYSANNNYHYIEADGCFTERKNHLYWTVPTSTYPMKYDNFPCVKLTNKSILNVPITMTQNYDNILGETHPCLLNEPYYVISYSIDQKAPYPELKLPLSRTMCLQSMETSDGQDVETEIRVNSFDIGDFHAYVLPDNLNMTMNVVGKLLDFKSELDLILQTNTVMADMMNNLEKRLSNLEKFCDYLSNSYSNKLDSSASLFHFLGDVLTFVGEIAVFQFPILGFCFILTGIMLDAVGKILQDDIFDGISEVAIGALLLCLGKRKPKYTYLEEMGFGRRRASSNSYISEHSSSIGRRRSYSSYHVYESLNDISPSLSLKDRLLNQIRAHNPSVFDLHHNSGVMLELKQKQKDNYSTLNHSYSRMKRAISNVLNDETINYKLSCDNPSSCEIVELVVKTFDYYPLLLSDNTFFLFKVTFTVSIVAKPSSVSVKEHNIEYFHSSDTKSLEKFTSAKYSNIVGLQSSFSGYSYDDICNYLYVISLLSKLSSLDNGIIENFDKIYDTMYITSHRDYVGNDLLNSRQIDFSIFKATRANSFRNFEPDESYFKMLSTVSKHPEILRYIG</sequence>
<proteinExistence type="predicted"/>
<reference evidence="2" key="1">
    <citation type="journal article" date="2002" name="Arch. Virol.">
        <title>Sequence analysis of genome segments S4 and S8 of Mal de Rio Cuarto virus (MRCV): evidence that the virus should be a separate Fijivirus species.</title>
        <authorList>
            <person name="Distefano A.J."/>
            <person name="Conci L.R."/>
            <person name="Munoz Hidalgo M."/>
            <person name="Guzman F.A."/>
            <person name="Hopp H.E."/>
            <person name="Del Vas M."/>
        </authorList>
    </citation>
    <scope>NUCLEOTIDE SEQUENCE [LARGE SCALE GENOMIC DNA]</scope>
</reference>
<reference evidence="2" key="4">
    <citation type="journal article" date="2007" name="Arch. Virol.">
        <title>Sequencing of the bicistronic genome segments S7 and S9 of Mal de Rio Cuarto virus (Fijivirus, Reoviridae) completes the genome of this virus.</title>
        <authorList>
            <person name="Guzman F.A."/>
            <person name="Distefano A.J."/>
            <person name="Arneodo J.D."/>
            <person name="Hopp H.E."/>
            <person name="Lenardon S.L."/>
            <person name="Del Vas M."/>
            <person name="Conci L.R."/>
        </authorList>
    </citation>
    <scope>NUCLEOTIDE SEQUENCE [LARGE SCALE GENOMIC DNA]</scope>
</reference>
<keyword evidence="2" id="KW-1185">Reference proteome</keyword>
<reference evidence="2" key="3">
    <citation type="journal article" date="2005" name="Arch. Virol.">
        <title>Sequence analysis of genome segments S5 and S10 of Mal de Rio Cuarto virus (Fijivirus, Reoviridae).</title>
        <authorList>
            <person name="Distefano A.J."/>
            <person name="Hopp H.E."/>
            <person name="del Vas M."/>
        </authorList>
    </citation>
    <scope>NUCLEOTIDE SEQUENCE [LARGE SCALE GENOMIC DNA]</scope>
</reference>
<reference evidence="1 2" key="2">
    <citation type="journal article" date="2003" name="Virus Res.">
        <title>Sequence and phylogenetic analysis of genome segments S1, S2, S3 and S6 of Mal de Rio Cuarto virus, a newly accepted Fijivirus species.</title>
        <authorList>
            <person name="Distefano A.J."/>
            <person name="Conci L.R."/>
            <person name="Munoz Hidalgo M."/>
            <person name="Guzman F.A."/>
            <person name="Hopp H.E."/>
            <person name="del Vas M."/>
        </authorList>
    </citation>
    <scope>NUCLEOTIDE SEQUENCE [LARGE SCALE GENOMIC DNA]</scope>
</reference>
<name>Q809F0_9REOV</name>
<dbReference type="EMBL" id="AF499926">
    <property type="protein sequence ID" value="AAO73183.1"/>
    <property type="molecule type" value="Genomic_RNA"/>
</dbReference>
<dbReference type="OrthoDB" id="170at10239"/>
<evidence type="ECO:0000313" key="1">
    <source>
        <dbReference type="EMBL" id="AAO73183.1"/>
    </source>
</evidence>
<accession>Q809F0</accession>
<evidence type="ECO:0008006" key="3">
    <source>
        <dbReference type="Google" id="ProtNLM"/>
    </source>
</evidence>
<evidence type="ECO:0000313" key="2">
    <source>
        <dbReference type="Proteomes" id="UP000152374"/>
    </source>
</evidence>
<dbReference type="GeneID" id="5176547"/>
<organism evidence="1 2">
    <name type="scientific">Mal de Rio Cuarto virus</name>
    <dbReference type="NCBI Taxonomy" id="185954"/>
    <lineage>
        <taxon>Viruses</taxon>
        <taxon>Riboviria</taxon>
        <taxon>Orthornavirae</taxon>
        <taxon>Duplornaviricota</taxon>
        <taxon>Resentoviricetes</taxon>
        <taxon>Reovirales</taxon>
        <taxon>Spinareoviridae</taxon>
        <taxon>Fijivirus</taxon>
        <taxon>Fijivirus cuartoense</taxon>
    </lineage>
</organism>
<dbReference type="KEGG" id="vg:5176547"/>